<organism evidence="2 3">
    <name type="scientific">Acetobacter malorum</name>
    <dbReference type="NCBI Taxonomy" id="178901"/>
    <lineage>
        <taxon>Bacteria</taxon>
        <taxon>Pseudomonadati</taxon>
        <taxon>Pseudomonadota</taxon>
        <taxon>Alphaproteobacteria</taxon>
        <taxon>Acetobacterales</taxon>
        <taxon>Acetobacteraceae</taxon>
        <taxon>Acetobacter</taxon>
    </lineage>
</organism>
<name>A0A149UJJ8_9PROT</name>
<dbReference type="Proteomes" id="UP000075377">
    <property type="component" value="Unassembled WGS sequence"/>
</dbReference>
<feature type="domain" description="Nal1 C-terminal" evidence="1">
    <location>
        <begin position="259"/>
        <end position="349"/>
    </location>
</feature>
<evidence type="ECO:0000313" key="2">
    <source>
        <dbReference type="EMBL" id="KXV68150.1"/>
    </source>
</evidence>
<proteinExistence type="predicted"/>
<comment type="caution">
    <text evidence="2">The sequence shown here is derived from an EMBL/GenBank/DDBJ whole genome shotgun (WGS) entry which is preliminary data.</text>
</comment>
<protein>
    <recommendedName>
        <fullName evidence="1">Nal1 C-terminal domain-containing protein</fullName>
    </recommendedName>
</protein>
<dbReference type="PATRIC" id="fig|178901.14.peg.1457"/>
<dbReference type="InterPro" id="IPR009003">
    <property type="entry name" value="Peptidase_S1_PA"/>
</dbReference>
<evidence type="ECO:0000259" key="1">
    <source>
        <dbReference type="Pfam" id="PF25819"/>
    </source>
</evidence>
<dbReference type="Pfam" id="PF25819">
    <property type="entry name" value="Nal1_C"/>
    <property type="match status" value="1"/>
</dbReference>
<accession>A0A149UJJ8</accession>
<dbReference type="OrthoDB" id="500593at2"/>
<sequence length="372" mass="39900">MSQKVNSTKAEPKTAREVAASVLLWAKKHNLFGKVPLEDAVEGGKVTFSDDAKLFLSQNVQTILRQKAINLVTFNEKEKKVTIFINGKLNKTEEKELPLSISGYNIEYIQGGIAQVRGNPPEVEAATPHKIYKNRYACGSSIFPAKCIGAGTLGLIVSDDNGKLYGMTNNHVAGACNHAMPGLPILAPGPLDATEDSCDPFTIGRHTKLLPINDGIPENIEVSINCDVSIFELVDDDKVSSMQGSFYDTPATAEEPEPGTVVEKVGRTTGRTKGTIVGQTAVPLPVAYQIAEYDIKKTVFFDKVYVVQGWDGLPFSKGGDSGSLVVTEKSDGSKVAVGLVFAGNEHRGLSYILPLPDVLKKLSVGIVSGHNV</sequence>
<dbReference type="InterPro" id="IPR057904">
    <property type="entry name" value="Nal1_C"/>
</dbReference>
<reference evidence="2 3" key="1">
    <citation type="submission" date="2015-06" db="EMBL/GenBank/DDBJ databases">
        <title>Improved classification and identification of acetic acid bacteria using matrix-assisted laser desorption/ionization time-of-flight mass spectrometry; Gluconobacter nephelii and Gluconobacter uchimurae are later heterotypic synonyms of Gluconobacter japonicus and Gluconobacter oxydans, respectively.</title>
        <authorList>
            <person name="Li L."/>
            <person name="Cleenwerck I."/>
            <person name="De Vuyst L."/>
            <person name="Vandamme P."/>
        </authorList>
    </citation>
    <scope>NUCLEOTIDE SEQUENCE [LARGE SCALE GENOMIC DNA]</scope>
    <source>
        <strain evidence="2 3">LMG 1699</strain>
    </source>
</reference>
<dbReference type="RefSeq" id="WP_061502281.1">
    <property type="nucleotide sequence ID" value="NZ_LHZX01000312.1"/>
</dbReference>
<dbReference type="AlphaFoldDB" id="A0A149UJJ8"/>
<gene>
    <name evidence="2" type="ORF">AD951_12570</name>
</gene>
<dbReference type="SUPFAM" id="SSF50494">
    <property type="entry name" value="Trypsin-like serine proteases"/>
    <property type="match status" value="1"/>
</dbReference>
<dbReference type="EMBL" id="LHZX01000312">
    <property type="protein sequence ID" value="KXV68150.1"/>
    <property type="molecule type" value="Genomic_DNA"/>
</dbReference>
<evidence type="ECO:0000313" key="3">
    <source>
        <dbReference type="Proteomes" id="UP000075377"/>
    </source>
</evidence>